<dbReference type="AlphaFoldDB" id="A0A0F9N5Q8"/>
<gene>
    <name evidence="1" type="ORF">LCGC14_0991170</name>
</gene>
<sequence length="90" mass="10711">MDANKLKKLRVINYEIGTCGICVHGLFDGRSRYGSCKYYTYNHSKHTDNPRQLSIHRYGYCKKFEADNNNYEVPINEDWKEFLKDHEESN</sequence>
<name>A0A0F9N5Q8_9ZZZZ</name>
<evidence type="ECO:0000313" key="1">
    <source>
        <dbReference type="EMBL" id="KKN14930.1"/>
    </source>
</evidence>
<accession>A0A0F9N5Q8</accession>
<comment type="caution">
    <text evidence="1">The sequence shown here is derived from an EMBL/GenBank/DDBJ whole genome shotgun (WGS) entry which is preliminary data.</text>
</comment>
<proteinExistence type="predicted"/>
<dbReference type="EMBL" id="LAZR01003766">
    <property type="protein sequence ID" value="KKN14930.1"/>
    <property type="molecule type" value="Genomic_DNA"/>
</dbReference>
<organism evidence="1">
    <name type="scientific">marine sediment metagenome</name>
    <dbReference type="NCBI Taxonomy" id="412755"/>
    <lineage>
        <taxon>unclassified sequences</taxon>
        <taxon>metagenomes</taxon>
        <taxon>ecological metagenomes</taxon>
    </lineage>
</organism>
<protein>
    <submittedName>
        <fullName evidence="1">Uncharacterized protein</fullName>
    </submittedName>
</protein>
<reference evidence="1" key="1">
    <citation type="journal article" date="2015" name="Nature">
        <title>Complex archaea that bridge the gap between prokaryotes and eukaryotes.</title>
        <authorList>
            <person name="Spang A."/>
            <person name="Saw J.H."/>
            <person name="Jorgensen S.L."/>
            <person name="Zaremba-Niedzwiedzka K."/>
            <person name="Martijn J."/>
            <person name="Lind A.E."/>
            <person name="van Eijk R."/>
            <person name="Schleper C."/>
            <person name="Guy L."/>
            <person name="Ettema T.J."/>
        </authorList>
    </citation>
    <scope>NUCLEOTIDE SEQUENCE</scope>
</reference>